<dbReference type="Gene3D" id="1.10.3430.10">
    <property type="entry name" value="Ammonium transporter AmtB like domains"/>
    <property type="match status" value="1"/>
</dbReference>
<keyword evidence="3 8" id="KW-0813">Transport</keyword>
<feature type="transmembrane region" description="Helical" evidence="8">
    <location>
        <begin position="140"/>
        <end position="158"/>
    </location>
</feature>
<organism evidence="10 11">
    <name type="scientific">Sphingomonas limnosediminicola</name>
    <dbReference type="NCBI Taxonomy" id="940133"/>
    <lineage>
        <taxon>Bacteria</taxon>
        <taxon>Pseudomonadati</taxon>
        <taxon>Pseudomonadota</taxon>
        <taxon>Alphaproteobacteria</taxon>
        <taxon>Sphingomonadales</taxon>
        <taxon>Sphingomonadaceae</taxon>
        <taxon>Sphingomonas</taxon>
    </lineage>
</organism>
<dbReference type="InterPro" id="IPR024041">
    <property type="entry name" value="NH4_transpt_AmtB-like_dom"/>
</dbReference>
<feature type="transmembrane region" description="Helical" evidence="8">
    <location>
        <begin position="323"/>
        <end position="348"/>
    </location>
</feature>
<comment type="caution">
    <text evidence="10">The sequence shown here is derived from an EMBL/GenBank/DDBJ whole genome shotgun (WGS) entry which is preliminary data.</text>
</comment>
<dbReference type="SUPFAM" id="SSF111352">
    <property type="entry name" value="Ammonium transporter"/>
    <property type="match status" value="1"/>
</dbReference>
<feature type="transmembrane region" description="Helical" evidence="8">
    <location>
        <begin position="12"/>
        <end position="34"/>
    </location>
</feature>
<dbReference type="Proteomes" id="UP001500827">
    <property type="component" value="Unassembled WGS sequence"/>
</dbReference>
<dbReference type="InterPro" id="IPR018047">
    <property type="entry name" value="Ammonium_transpt_CS"/>
</dbReference>
<evidence type="ECO:0000256" key="6">
    <source>
        <dbReference type="ARBA" id="ARBA00023136"/>
    </source>
</evidence>
<proteinExistence type="inferred from homology"/>
<dbReference type="Pfam" id="PF00909">
    <property type="entry name" value="Ammonium_transp"/>
    <property type="match status" value="1"/>
</dbReference>
<dbReference type="NCBIfam" id="TIGR00836">
    <property type="entry name" value="amt"/>
    <property type="match status" value="1"/>
</dbReference>
<evidence type="ECO:0000256" key="2">
    <source>
        <dbReference type="ARBA" id="ARBA00005887"/>
    </source>
</evidence>
<evidence type="ECO:0000259" key="9">
    <source>
        <dbReference type="Pfam" id="PF00909"/>
    </source>
</evidence>
<keyword evidence="7 8" id="KW-0924">Ammonia transport</keyword>
<accession>A0ABP7LEF9</accession>
<dbReference type="PROSITE" id="PS01219">
    <property type="entry name" value="AMMONIUM_TRANSP"/>
    <property type="match status" value="1"/>
</dbReference>
<evidence type="ECO:0000313" key="11">
    <source>
        <dbReference type="Proteomes" id="UP001500827"/>
    </source>
</evidence>
<feature type="transmembrane region" description="Helical" evidence="8">
    <location>
        <begin position="291"/>
        <end position="311"/>
    </location>
</feature>
<keyword evidence="5 8" id="KW-1133">Transmembrane helix</keyword>
<evidence type="ECO:0000256" key="5">
    <source>
        <dbReference type="ARBA" id="ARBA00022989"/>
    </source>
</evidence>
<keyword evidence="6 8" id="KW-0472">Membrane</keyword>
<feature type="domain" description="Ammonium transporter AmtB-like" evidence="9">
    <location>
        <begin position="13"/>
        <end position="412"/>
    </location>
</feature>
<feature type="transmembrane region" description="Helical" evidence="8">
    <location>
        <begin position="236"/>
        <end position="255"/>
    </location>
</feature>
<feature type="transmembrane region" description="Helical" evidence="8">
    <location>
        <begin position="360"/>
        <end position="385"/>
    </location>
</feature>
<feature type="transmembrane region" description="Helical" evidence="8">
    <location>
        <begin position="106"/>
        <end position="128"/>
    </location>
</feature>
<dbReference type="PANTHER" id="PTHR43029:SF10">
    <property type="entry name" value="AMMONIUM TRANSPORTER MEP2"/>
    <property type="match status" value="1"/>
</dbReference>
<evidence type="ECO:0000256" key="1">
    <source>
        <dbReference type="ARBA" id="ARBA00004141"/>
    </source>
</evidence>
<dbReference type="EMBL" id="BAABBM010000001">
    <property type="protein sequence ID" value="GAA3900363.1"/>
    <property type="molecule type" value="Genomic_DNA"/>
</dbReference>
<evidence type="ECO:0000256" key="3">
    <source>
        <dbReference type="ARBA" id="ARBA00022448"/>
    </source>
</evidence>
<evidence type="ECO:0000256" key="8">
    <source>
        <dbReference type="RuleBase" id="RU362002"/>
    </source>
</evidence>
<gene>
    <name evidence="10" type="ORF">GCM10022276_18990</name>
</gene>
<evidence type="ECO:0000256" key="7">
    <source>
        <dbReference type="ARBA" id="ARBA00023177"/>
    </source>
</evidence>
<comment type="subcellular location">
    <subcellularLocation>
        <location evidence="8">Cell membrane</location>
        <topology evidence="8">Multi-pass membrane protein</topology>
    </subcellularLocation>
    <subcellularLocation>
        <location evidence="1">Membrane</location>
        <topology evidence="1">Multi-pass membrane protein</topology>
    </subcellularLocation>
</comment>
<comment type="similarity">
    <text evidence="2 8">Belongs to the ammonia transporter channel (TC 1.A.11.2) family.</text>
</comment>
<feature type="transmembrane region" description="Helical" evidence="8">
    <location>
        <begin position="267"/>
        <end position="285"/>
    </location>
</feature>
<protein>
    <recommendedName>
        <fullName evidence="8">Ammonium transporter</fullName>
    </recommendedName>
</protein>
<evidence type="ECO:0000313" key="10">
    <source>
        <dbReference type="EMBL" id="GAA3900363.1"/>
    </source>
</evidence>
<dbReference type="InterPro" id="IPR029020">
    <property type="entry name" value="Ammonium/urea_transptr"/>
</dbReference>
<feature type="transmembrane region" description="Helical" evidence="8">
    <location>
        <begin position="170"/>
        <end position="192"/>
    </location>
</feature>
<dbReference type="InterPro" id="IPR001905">
    <property type="entry name" value="Ammonium_transpt"/>
</dbReference>
<dbReference type="PANTHER" id="PTHR43029">
    <property type="entry name" value="AMMONIUM TRANSPORTER MEP2"/>
    <property type="match status" value="1"/>
</dbReference>
<reference evidence="11" key="1">
    <citation type="journal article" date="2019" name="Int. J. Syst. Evol. Microbiol.">
        <title>The Global Catalogue of Microorganisms (GCM) 10K type strain sequencing project: providing services to taxonomists for standard genome sequencing and annotation.</title>
        <authorList>
            <consortium name="The Broad Institute Genomics Platform"/>
            <consortium name="The Broad Institute Genome Sequencing Center for Infectious Disease"/>
            <person name="Wu L."/>
            <person name="Ma J."/>
        </authorList>
    </citation>
    <scope>NUCLEOTIDE SEQUENCE [LARGE SCALE GENOMIC DNA]</scope>
    <source>
        <strain evidence="11">JCM 17543</strain>
    </source>
</reference>
<feature type="transmembrane region" description="Helical" evidence="8">
    <location>
        <begin position="204"/>
        <end position="224"/>
    </location>
</feature>
<keyword evidence="4 8" id="KW-0812">Transmembrane</keyword>
<keyword evidence="11" id="KW-1185">Reference proteome</keyword>
<dbReference type="RefSeq" id="WP_344699453.1">
    <property type="nucleotide sequence ID" value="NZ_BAABBM010000001.1"/>
</dbReference>
<name>A0ABP7LEF9_9SPHN</name>
<evidence type="ECO:0000256" key="4">
    <source>
        <dbReference type="ARBA" id="ARBA00022692"/>
    </source>
</evidence>
<feature type="transmembrane region" description="Helical" evidence="8">
    <location>
        <begin position="46"/>
        <end position="64"/>
    </location>
</feature>
<sequence length="414" mass="42231">MAGQLVIDSGDTAWMLVSTALVMLMILPGLALFYGGLVRAKNLLSVMSQVLGIAAVAILTWVLWDYSLAFSGGNWLIGSLSKAGFAGMTDTSAWAVGASGKAIPELVFAAFQMSFAAITGALVIGALVERVRFSSMMVFAALWLTVVYAPLAHMVWASEGLLFKVGAIDFAGGTVVHINSGIAGLVGVYFAGSRIGHLREAMPPHSLALTMVGAGLLWVGWIGFNAGSALEANGLAGIALINTLVAPAAGALSWMGAERVISGKPSMLGGASGAVAGLVAVTPAAGESGPIGAMLLGFAASLVCYGFVGSLKNRFRLDDSLDVFGIHGLGGITGSIGTAIVALPALGGHGATDYALGHQLVAQLAAVGVAIGWSAAGSALCFFLVKLVMPLRHARDAEREGLDIADHGERAYNF</sequence>